<dbReference type="EMBL" id="SEYY01023363">
    <property type="protein sequence ID" value="KAB7494902.1"/>
    <property type="molecule type" value="Genomic_DNA"/>
</dbReference>
<dbReference type="PANTHER" id="PTHR24412:SF396">
    <property type="entry name" value="INFLUENZA VIRUS NS1A-BINDING PROTEIN"/>
    <property type="match status" value="1"/>
</dbReference>
<dbReference type="PANTHER" id="PTHR24412">
    <property type="entry name" value="KELCH PROTEIN"/>
    <property type="match status" value="1"/>
</dbReference>
<evidence type="ECO:0000256" key="3">
    <source>
        <dbReference type="ARBA" id="ARBA00023203"/>
    </source>
</evidence>
<dbReference type="AlphaFoldDB" id="A0A5N5SM33"/>
<sequence length="290" mass="32189">MVVLIETQLKRLVSYAYTGELEVSAASAKAMYIAAYKLKMEGIAKSCGEHLVNSLTPDSCLAVRALPGIATNTRLVSIVDQYIQQQTDLLQVTRDTLGVPKILLNVIHGSKDEANMTSRALCNLSLEWVRKQMEEEELSMQMLQEKTYLLYLNLDNSLHDCADIQTGSANDTELVQDYKKISRKLSQPNLKVRRKVSGVSQPAKPRMMLFSRSISDDDNPQDGDWKLISFSKVSENSLVAVVTLNNSVAVLSIQQQVNAPEETNGDSGNSRPPSVEKVDSYTLIPHMRSP</sequence>
<dbReference type="OrthoDB" id="45365at2759"/>
<gene>
    <name evidence="6" type="primary">ivns1abpb</name>
    <name evidence="6" type="ORF">Anas_08334</name>
</gene>
<reference evidence="6 7" key="1">
    <citation type="journal article" date="2019" name="PLoS Biol.">
        <title>Sex chromosomes control vertical transmission of feminizing Wolbachia symbionts in an isopod.</title>
        <authorList>
            <person name="Becking T."/>
            <person name="Chebbi M.A."/>
            <person name="Giraud I."/>
            <person name="Moumen B."/>
            <person name="Laverre T."/>
            <person name="Caubet Y."/>
            <person name="Peccoud J."/>
            <person name="Gilbert C."/>
            <person name="Cordaux R."/>
        </authorList>
    </citation>
    <scope>NUCLEOTIDE SEQUENCE [LARGE SCALE GENOMIC DNA]</scope>
    <source>
        <strain evidence="6">ANa2</strain>
        <tissue evidence="6">Whole body excluding digestive tract and cuticle</tissue>
    </source>
</reference>
<evidence type="ECO:0000259" key="5">
    <source>
        <dbReference type="Pfam" id="PF00651"/>
    </source>
</evidence>
<dbReference type="InterPro" id="IPR000210">
    <property type="entry name" value="BTB/POZ_dom"/>
</dbReference>
<comment type="caution">
    <text evidence="6">The sequence shown here is derived from an EMBL/GenBank/DDBJ whole genome shotgun (WGS) entry which is preliminary data.</text>
</comment>
<protein>
    <submittedName>
        <fullName evidence="6">Influenza virus NS1A-binding-like protein B</fullName>
    </submittedName>
</protein>
<keyword evidence="1" id="KW-0880">Kelch repeat</keyword>
<dbReference type="InterPro" id="IPR011333">
    <property type="entry name" value="SKP1/BTB/POZ_sf"/>
</dbReference>
<feature type="domain" description="BTB" evidence="5">
    <location>
        <begin position="8"/>
        <end position="54"/>
    </location>
</feature>
<evidence type="ECO:0000256" key="1">
    <source>
        <dbReference type="ARBA" id="ARBA00022441"/>
    </source>
</evidence>
<dbReference type="Pfam" id="PF00651">
    <property type="entry name" value="BTB"/>
    <property type="match status" value="1"/>
</dbReference>
<proteinExistence type="predicted"/>
<evidence type="ECO:0000256" key="4">
    <source>
        <dbReference type="SAM" id="MobiDB-lite"/>
    </source>
</evidence>
<dbReference type="Proteomes" id="UP000326759">
    <property type="component" value="Unassembled WGS sequence"/>
</dbReference>
<keyword evidence="2" id="KW-0677">Repeat</keyword>
<evidence type="ECO:0000256" key="2">
    <source>
        <dbReference type="ARBA" id="ARBA00022737"/>
    </source>
</evidence>
<keyword evidence="3" id="KW-0009">Actin-binding</keyword>
<feature type="region of interest" description="Disordered" evidence="4">
    <location>
        <begin position="259"/>
        <end position="290"/>
    </location>
</feature>
<accession>A0A5N5SM33</accession>
<organism evidence="6 7">
    <name type="scientific">Armadillidium nasatum</name>
    <dbReference type="NCBI Taxonomy" id="96803"/>
    <lineage>
        <taxon>Eukaryota</taxon>
        <taxon>Metazoa</taxon>
        <taxon>Ecdysozoa</taxon>
        <taxon>Arthropoda</taxon>
        <taxon>Crustacea</taxon>
        <taxon>Multicrustacea</taxon>
        <taxon>Malacostraca</taxon>
        <taxon>Eumalacostraca</taxon>
        <taxon>Peracarida</taxon>
        <taxon>Isopoda</taxon>
        <taxon>Oniscidea</taxon>
        <taxon>Crinocheta</taxon>
        <taxon>Armadillidiidae</taxon>
        <taxon>Armadillidium</taxon>
    </lineage>
</organism>
<evidence type="ECO:0000313" key="6">
    <source>
        <dbReference type="EMBL" id="KAB7494902.1"/>
    </source>
</evidence>
<evidence type="ECO:0000313" key="7">
    <source>
        <dbReference type="Proteomes" id="UP000326759"/>
    </source>
</evidence>
<dbReference type="Gene3D" id="3.30.710.10">
    <property type="entry name" value="Potassium Channel Kv1.1, Chain A"/>
    <property type="match status" value="1"/>
</dbReference>
<keyword evidence="7" id="KW-1185">Reference proteome</keyword>
<name>A0A5N5SM33_9CRUS</name>